<evidence type="ECO:0000256" key="1">
    <source>
        <dbReference type="ARBA" id="ARBA00022679"/>
    </source>
</evidence>
<dbReference type="Pfam" id="PF01553">
    <property type="entry name" value="Acyltransferase"/>
    <property type="match status" value="1"/>
</dbReference>
<dbReference type="PANTHER" id="PTHR10434:SF66">
    <property type="entry name" value="PHOSPHOLIPID_GLYCEROL ACYLTRANSFERASE DOMAIN-CONTAINING PROTEIN"/>
    <property type="match status" value="1"/>
</dbReference>
<evidence type="ECO:0000313" key="5">
    <source>
        <dbReference type="EMBL" id="CBI11567.1"/>
    </source>
</evidence>
<dbReference type="CDD" id="cd07989">
    <property type="entry name" value="LPLAT_AGPAT-like"/>
    <property type="match status" value="1"/>
</dbReference>
<gene>
    <name evidence="5" type="ORF">CARN7_2401</name>
</gene>
<proteinExistence type="predicted"/>
<feature type="transmembrane region" description="Helical" evidence="3">
    <location>
        <begin position="12"/>
        <end position="39"/>
    </location>
</feature>
<keyword evidence="1 5" id="KW-0808">Transferase</keyword>
<reference evidence="5" key="1">
    <citation type="submission" date="2009-10" db="EMBL/GenBank/DDBJ databases">
        <title>Diversity of trophic interactions inside an arsenic-rich microbial ecosystem.</title>
        <authorList>
            <person name="Bertin P.N."/>
            <person name="Heinrich-Salmeron A."/>
            <person name="Pelletier E."/>
            <person name="Goulhen-Chollet F."/>
            <person name="Arsene-Ploetze F."/>
            <person name="Gallien S."/>
            <person name="Calteau A."/>
            <person name="Vallenet D."/>
            <person name="Casiot C."/>
            <person name="Chane-Woon-Ming B."/>
            <person name="Giloteaux L."/>
            <person name="Barakat M."/>
            <person name="Bonnefoy V."/>
            <person name="Bruneel O."/>
            <person name="Chandler M."/>
            <person name="Cleiss J."/>
            <person name="Duran R."/>
            <person name="Elbaz-Poulichet F."/>
            <person name="Fonknechten N."/>
            <person name="Lauga B."/>
            <person name="Mornico D."/>
            <person name="Ortet P."/>
            <person name="Schaeffer C."/>
            <person name="Siguier P."/>
            <person name="Alexander Thil Smith A."/>
            <person name="Van Dorsselaer A."/>
            <person name="Weissenbach J."/>
            <person name="Medigue C."/>
            <person name="Le Paslier D."/>
        </authorList>
    </citation>
    <scope>NUCLEOTIDE SEQUENCE</scope>
</reference>
<evidence type="ECO:0000256" key="3">
    <source>
        <dbReference type="SAM" id="Phobius"/>
    </source>
</evidence>
<dbReference type="GO" id="GO:0003841">
    <property type="term" value="F:1-acylglycerol-3-phosphate O-acyltransferase activity"/>
    <property type="evidence" value="ECO:0007669"/>
    <property type="project" value="TreeGrafter"/>
</dbReference>
<keyword evidence="3" id="KW-0812">Transmembrane</keyword>
<accession>E6QWE4</accession>
<name>E6QWE4_9ZZZZ</name>
<dbReference type="EMBL" id="CABR01000151">
    <property type="protein sequence ID" value="CBI11567.1"/>
    <property type="molecule type" value="Genomic_DNA"/>
</dbReference>
<evidence type="ECO:0000256" key="2">
    <source>
        <dbReference type="ARBA" id="ARBA00023315"/>
    </source>
</evidence>
<organism evidence="5">
    <name type="scientific">mine drainage metagenome</name>
    <dbReference type="NCBI Taxonomy" id="410659"/>
    <lineage>
        <taxon>unclassified sequences</taxon>
        <taxon>metagenomes</taxon>
        <taxon>ecological metagenomes</taxon>
    </lineage>
</organism>
<dbReference type="GO" id="GO:0006654">
    <property type="term" value="P:phosphatidic acid biosynthetic process"/>
    <property type="evidence" value="ECO:0007669"/>
    <property type="project" value="TreeGrafter"/>
</dbReference>
<comment type="caution">
    <text evidence="5">The sequence shown here is derived from an EMBL/GenBank/DDBJ whole genome shotgun (WGS) entry which is preliminary data.</text>
</comment>
<keyword evidence="3" id="KW-1133">Transmembrane helix</keyword>
<dbReference type="PANTHER" id="PTHR10434">
    <property type="entry name" value="1-ACYL-SN-GLYCEROL-3-PHOSPHATE ACYLTRANSFERASE"/>
    <property type="match status" value="1"/>
</dbReference>
<keyword evidence="2 5" id="KW-0012">Acyltransferase</keyword>
<evidence type="ECO:0000259" key="4">
    <source>
        <dbReference type="SMART" id="SM00563"/>
    </source>
</evidence>
<protein>
    <submittedName>
        <fullName evidence="5">Putative 1-acyl-sn-glycerol-3-phosphate acyltransferase</fullName>
    </submittedName>
</protein>
<dbReference type="SUPFAM" id="SSF69593">
    <property type="entry name" value="Glycerol-3-phosphate (1)-acyltransferase"/>
    <property type="match status" value="1"/>
</dbReference>
<feature type="domain" description="Phospholipid/glycerol acyltransferase" evidence="4">
    <location>
        <begin position="85"/>
        <end position="193"/>
    </location>
</feature>
<dbReference type="AlphaFoldDB" id="E6QWE4"/>
<dbReference type="InterPro" id="IPR002123">
    <property type="entry name" value="Plipid/glycerol_acylTrfase"/>
</dbReference>
<keyword evidence="3" id="KW-0472">Membrane</keyword>
<sequence>MMRSLTTPYDYLVLYLGLVWFGLLCLGWMLIAIVLYPLLPKRWGRTLGRWVVMLGFRMYLASLSASRRCHFDLAALDALRGEPPLIIAPNHPCLLDAVMIISRLPNVACVIKADLMNNIFLGVGARMARYIPSEPLRKMIHLAVADFKHGSHLLLFPEGTRTTQDPVNPLKGSTALIAQRAQVPVQTVLIETDTHYLRKGWPLFRKPAMPITYRIRLGRRFDAPQNTQQFMIELQDYFANELVQGSAFHPTGTITPNTISSH</sequence>
<dbReference type="SMART" id="SM00563">
    <property type="entry name" value="PlsC"/>
    <property type="match status" value="1"/>
</dbReference>